<dbReference type="SUPFAM" id="SSF52141">
    <property type="entry name" value="Uracil-DNA glycosylase-like"/>
    <property type="match status" value="1"/>
</dbReference>
<dbReference type="Gene3D" id="3.40.470.10">
    <property type="entry name" value="Uracil-DNA glycosylase-like domain"/>
    <property type="match status" value="1"/>
</dbReference>
<evidence type="ECO:0000256" key="5">
    <source>
        <dbReference type="ARBA" id="ARBA00023204"/>
    </source>
</evidence>
<dbReference type="InterPro" id="IPR039134">
    <property type="entry name" value="SMUG1"/>
</dbReference>
<dbReference type="GO" id="GO:0006284">
    <property type="term" value="P:base-excision repair"/>
    <property type="evidence" value="ECO:0007669"/>
    <property type="project" value="InterPro"/>
</dbReference>
<dbReference type="EMBL" id="SJPY01000001">
    <property type="protein sequence ID" value="TWU45299.1"/>
    <property type="molecule type" value="Genomic_DNA"/>
</dbReference>
<dbReference type="GO" id="GO:0017065">
    <property type="term" value="F:single-strand selective uracil DNA N-glycosylase activity"/>
    <property type="evidence" value="ECO:0007669"/>
    <property type="project" value="InterPro"/>
</dbReference>
<dbReference type="InterPro" id="IPR005122">
    <property type="entry name" value="Uracil-DNA_glycosylase-like"/>
</dbReference>
<dbReference type="OrthoDB" id="267598at2"/>
<evidence type="ECO:0000256" key="1">
    <source>
        <dbReference type="ARBA" id="ARBA00007889"/>
    </source>
</evidence>
<dbReference type="PANTHER" id="PTHR13235">
    <property type="entry name" value="SINGLE-STRAND SELECTIVE MONOFUNCTIONAL URACIL DNA GLYCOSYLASE"/>
    <property type="match status" value="1"/>
</dbReference>
<dbReference type="Pfam" id="PF03167">
    <property type="entry name" value="UDG"/>
    <property type="match status" value="1"/>
</dbReference>
<evidence type="ECO:0000313" key="7">
    <source>
        <dbReference type="EMBL" id="TWU45299.1"/>
    </source>
</evidence>
<dbReference type="PANTHER" id="PTHR13235:SF2">
    <property type="entry name" value="SINGLE-STRAND SELECTIVE MONOFUNCTIONAL URACIL DNA GLYCOSYLASE"/>
    <property type="match status" value="1"/>
</dbReference>
<dbReference type="GO" id="GO:0003677">
    <property type="term" value="F:DNA binding"/>
    <property type="evidence" value="ECO:0007669"/>
    <property type="project" value="UniProtKB-KW"/>
</dbReference>
<protein>
    <submittedName>
        <fullName evidence="7">Uracil DNA glycosylase superfamily protein</fullName>
    </submittedName>
</protein>
<dbReference type="Proteomes" id="UP000315471">
    <property type="component" value="Unassembled WGS sequence"/>
</dbReference>
<name>A0A5C6EDJ6_9BACT</name>
<evidence type="ECO:0000259" key="6">
    <source>
        <dbReference type="Pfam" id="PF03167"/>
    </source>
</evidence>
<gene>
    <name evidence="7" type="ORF">Q31b_04700</name>
</gene>
<feature type="domain" description="Uracil-DNA glycosylase-like" evidence="6">
    <location>
        <begin position="57"/>
        <end position="227"/>
    </location>
</feature>
<evidence type="ECO:0000313" key="8">
    <source>
        <dbReference type="Proteomes" id="UP000315471"/>
    </source>
</evidence>
<keyword evidence="4" id="KW-0238">DNA-binding</keyword>
<keyword evidence="8" id="KW-1185">Reference proteome</keyword>
<organism evidence="7 8">
    <name type="scientific">Novipirellula aureliae</name>
    <dbReference type="NCBI Taxonomy" id="2527966"/>
    <lineage>
        <taxon>Bacteria</taxon>
        <taxon>Pseudomonadati</taxon>
        <taxon>Planctomycetota</taxon>
        <taxon>Planctomycetia</taxon>
        <taxon>Pirellulales</taxon>
        <taxon>Pirellulaceae</taxon>
        <taxon>Novipirellula</taxon>
    </lineage>
</organism>
<dbReference type="CDD" id="cd19374">
    <property type="entry name" value="UDG-F3_SMUG1-like"/>
    <property type="match status" value="1"/>
</dbReference>
<dbReference type="InterPro" id="IPR036895">
    <property type="entry name" value="Uracil-DNA_glycosylase-like_sf"/>
</dbReference>
<keyword evidence="3" id="KW-0378">Hydrolase</keyword>
<accession>A0A5C6EDJ6</accession>
<dbReference type="RefSeq" id="WP_146598026.1">
    <property type="nucleotide sequence ID" value="NZ_SJPY01000001.1"/>
</dbReference>
<evidence type="ECO:0000256" key="3">
    <source>
        <dbReference type="ARBA" id="ARBA00022801"/>
    </source>
</evidence>
<dbReference type="FunFam" id="3.40.470.10:FF:000005">
    <property type="entry name" value="Single-strand selective monofunctional uracil DNA glycosylase"/>
    <property type="match status" value="1"/>
</dbReference>
<comment type="similarity">
    <text evidence="1">Belongs to the uracil-DNA glycosylase (UDG) superfamily. SMUG1 family.</text>
</comment>
<sequence>MVKRRTKITANVIAAAERLRDRVEKLKFESPVAYVYNPLQYAWQSHRDYLLKANPKKGTVFFLGMNPGPWGMAQTGVPFGEIAAVRDWLQIETVVNRPENEHPKRPVEGFECEKSEVSGRRLWGLFQEKFASPDDFFQHHFIGNYCPLVFMEASARNRTPDKLAASERESLHAVCDEHLMELLSILQPKHVVGVGAYAEKCLQRALDAGACEAKLSRILHPSPASPAANRDWAGTATRQLQEAGIW</sequence>
<evidence type="ECO:0000256" key="4">
    <source>
        <dbReference type="ARBA" id="ARBA00023125"/>
    </source>
</evidence>
<evidence type="ECO:0000256" key="2">
    <source>
        <dbReference type="ARBA" id="ARBA00022763"/>
    </source>
</evidence>
<reference evidence="7 8" key="1">
    <citation type="submission" date="2019-02" db="EMBL/GenBank/DDBJ databases">
        <title>Deep-cultivation of Planctomycetes and their phenomic and genomic characterization uncovers novel biology.</title>
        <authorList>
            <person name="Wiegand S."/>
            <person name="Jogler M."/>
            <person name="Boedeker C."/>
            <person name="Pinto D."/>
            <person name="Vollmers J."/>
            <person name="Rivas-Marin E."/>
            <person name="Kohn T."/>
            <person name="Peeters S.H."/>
            <person name="Heuer A."/>
            <person name="Rast P."/>
            <person name="Oberbeckmann S."/>
            <person name="Bunk B."/>
            <person name="Jeske O."/>
            <person name="Meyerdierks A."/>
            <person name="Storesund J.E."/>
            <person name="Kallscheuer N."/>
            <person name="Luecker S."/>
            <person name="Lage O.M."/>
            <person name="Pohl T."/>
            <person name="Merkel B.J."/>
            <person name="Hornburger P."/>
            <person name="Mueller R.-W."/>
            <person name="Bruemmer F."/>
            <person name="Labrenz M."/>
            <person name="Spormann A.M."/>
            <person name="Op Den Camp H."/>
            <person name="Overmann J."/>
            <person name="Amann R."/>
            <person name="Jetten M.S.M."/>
            <person name="Mascher T."/>
            <person name="Medema M.H."/>
            <person name="Devos D.P."/>
            <person name="Kaster A.-K."/>
            <person name="Ovreas L."/>
            <person name="Rohde M."/>
            <person name="Galperin M.Y."/>
            <person name="Jogler C."/>
        </authorList>
    </citation>
    <scope>NUCLEOTIDE SEQUENCE [LARGE SCALE GENOMIC DNA]</scope>
    <source>
        <strain evidence="7 8">Q31b</strain>
    </source>
</reference>
<dbReference type="AlphaFoldDB" id="A0A5C6EDJ6"/>
<keyword evidence="5" id="KW-0234">DNA repair</keyword>
<keyword evidence="2" id="KW-0227">DNA damage</keyword>
<dbReference type="GO" id="GO:0000703">
    <property type="term" value="F:oxidized pyrimidine nucleobase lesion DNA N-glycosylase activity"/>
    <property type="evidence" value="ECO:0007669"/>
    <property type="project" value="TreeGrafter"/>
</dbReference>
<comment type="caution">
    <text evidence="7">The sequence shown here is derived from an EMBL/GenBank/DDBJ whole genome shotgun (WGS) entry which is preliminary data.</text>
</comment>
<proteinExistence type="inferred from homology"/>